<sequence length="291" mass="29647">MTIAATPIVVTGTTGHLGRLVVDSLLARGVVAADIVAIGRSAEKLADVASTGVRTAIADYSDRASLDVAFAGAGSLVLVSGSEVGQRVQQHSNAIDAAVDAGISRVVYTSAPHATTSALVLAPEHKATEEYLASTGVASTVLRNNWYSENYATDVERSGESGVLLSSTGDGRVASASRADYADAVAAVLTTDGHEGAVYELSGDIAWSYDELAAAIAEISGTPVEWKNVSAEEHVAILIGAGLDEGTAGFVVALDGNIRDGLLAETSGDLARLIGRPTTPLIDGLRAATSN</sequence>
<dbReference type="PANTHER" id="PTHR47129:SF1">
    <property type="entry name" value="NMRA-LIKE DOMAIN-CONTAINING PROTEIN"/>
    <property type="match status" value="1"/>
</dbReference>
<proteinExistence type="predicted"/>
<evidence type="ECO:0000313" key="2">
    <source>
        <dbReference type="EMBL" id="RWZ68050.1"/>
    </source>
</evidence>
<dbReference type="PANTHER" id="PTHR47129">
    <property type="entry name" value="QUINONE OXIDOREDUCTASE 2"/>
    <property type="match status" value="1"/>
</dbReference>
<dbReference type="RefSeq" id="WP_128497276.1">
    <property type="nucleotide sequence ID" value="NZ_RZNC01000001.1"/>
</dbReference>
<protein>
    <submittedName>
        <fullName evidence="2">SDR family oxidoreductase</fullName>
    </submittedName>
</protein>
<dbReference type="InterPro" id="IPR036291">
    <property type="entry name" value="NAD(P)-bd_dom_sf"/>
</dbReference>
<keyword evidence="3" id="KW-1185">Reference proteome</keyword>
<dbReference type="Proteomes" id="UP000288603">
    <property type="component" value="Unassembled WGS sequence"/>
</dbReference>
<dbReference type="EMBL" id="RZNC01000001">
    <property type="protein sequence ID" value="RWZ68050.1"/>
    <property type="molecule type" value="Genomic_DNA"/>
</dbReference>
<evidence type="ECO:0000313" key="3">
    <source>
        <dbReference type="Proteomes" id="UP000288603"/>
    </source>
</evidence>
<comment type="caution">
    <text evidence="2">The sequence shown here is derived from an EMBL/GenBank/DDBJ whole genome shotgun (WGS) entry which is preliminary data.</text>
</comment>
<dbReference type="Pfam" id="PF13460">
    <property type="entry name" value="NAD_binding_10"/>
    <property type="match status" value="1"/>
</dbReference>
<evidence type="ECO:0000259" key="1">
    <source>
        <dbReference type="Pfam" id="PF13460"/>
    </source>
</evidence>
<name>A0A3S4BDG5_9MICO</name>
<dbReference type="CDD" id="cd05269">
    <property type="entry name" value="TMR_SDR_a"/>
    <property type="match status" value="1"/>
</dbReference>
<dbReference type="Gene3D" id="3.40.50.720">
    <property type="entry name" value="NAD(P)-binding Rossmann-like Domain"/>
    <property type="match status" value="1"/>
</dbReference>
<feature type="domain" description="NAD(P)-binding" evidence="1">
    <location>
        <begin position="12"/>
        <end position="191"/>
    </location>
</feature>
<dbReference type="AlphaFoldDB" id="A0A3S4BDG5"/>
<dbReference type="InterPro" id="IPR052718">
    <property type="entry name" value="NmrA-type_oxidoreductase"/>
</dbReference>
<dbReference type="OrthoDB" id="5510591at2"/>
<dbReference type="Gene3D" id="3.90.25.10">
    <property type="entry name" value="UDP-galactose 4-epimerase, domain 1"/>
    <property type="match status" value="1"/>
</dbReference>
<accession>A0A3S4BDG5</accession>
<gene>
    <name evidence="2" type="ORF">ELQ92_01995</name>
</gene>
<organism evidence="2 3">
    <name type="scientific">Labedella populi</name>
    <dbReference type="NCBI Taxonomy" id="2498850"/>
    <lineage>
        <taxon>Bacteria</taxon>
        <taxon>Bacillati</taxon>
        <taxon>Actinomycetota</taxon>
        <taxon>Actinomycetes</taxon>
        <taxon>Micrococcales</taxon>
        <taxon>Microbacteriaceae</taxon>
        <taxon>Labedella</taxon>
    </lineage>
</organism>
<reference evidence="2 3" key="1">
    <citation type="submission" date="2018-12" db="EMBL/GenBank/DDBJ databases">
        <authorList>
            <person name="Li F."/>
        </authorList>
    </citation>
    <scope>NUCLEOTIDE SEQUENCE [LARGE SCALE GENOMIC DNA]</scope>
    <source>
        <strain evidence="2 3">8H24J-4-2</strain>
    </source>
</reference>
<dbReference type="SUPFAM" id="SSF51735">
    <property type="entry name" value="NAD(P)-binding Rossmann-fold domains"/>
    <property type="match status" value="1"/>
</dbReference>
<dbReference type="InterPro" id="IPR016040">
    <property type="entry name" value="NAD(P)-bd_dom"/>
</dbReference>